<organism evidence="2 3">
    <name type="scientific">Levilactobacillus acidifarinae DSM 19394 = JCM 15949</name>
    <dbReference type="NCBI Taxonomy" id="1423715"/>
    <lineage>
        <taxon>Bacteria</taxon>
        <taxon>Bacillati</taxon>
        <taxon>Bacillota</taxon>
        <taxon>Bacilli</taxon>
        <taxon>Lactobacillales</taxon>
        <taxon>Lactobacillaceae</taxon>
        <taxon>Levilactobacillus</taxon>
    </lineage>
</organism>
<reference evidence="2 3" key="1">
    <citation type="journal article" date="2015" name="Genome Announc.">
        <title>Expanding the biotechnology potential of lactobacilli through comparative genomics of 213 strains and associated genera.</title>
        <authorList>
            <person name="Sun Z."/>
            <person name="Harris H.M."/>
            <person name="McCann A."/>
            <person name="Guo C."/>
            <person name="Argimon S."/>
            <person name="Zhang W."/>
            <person name="Yang X."/>
            <person name="Jeffery I.B."/>
            <person name="Cooney J.C."/>
            <person name="Kagawa T.F."/>
            <person name="Liu W."/>
            <person name="Song Y."/>
            <person name="Salvetti E."/>
            <person name="Wrobel A."/>
            <person name="Rasinkangas P."/>
            <person name="Parkhill J."/>
            <person name="Rea M.C."/>
            <person name="O'Sullivan O."/>
            <person name="Ritari J."/>
            <person name="Douillard F.P."/>
            <person name="Paul Ross R."/>
            <person name="Yang R."/>
            <person name="Briner A.E."/>
            <person name="Felis G.E."/>
            <person name="de Vos W.M."/>
            <person name="Barrangou R."/>
            <person name="Klaenhammer T.R."/>
            <person name="Caufield P.W."/>
            <person name="Cui Y."/>
            <person name="Zhang H."/>
            <person name="O'Toole P.W."/>
        </authorList>
    </citation>
    <scope>NUCLEOTIDE SEQUENCE [LARGE SCALE GENOMIC DNA]</scope>
    <source>
        <strain evidence="2 3">DSM 19394</strain>
    </source>
</reference>
<evidence type="ECO:0000313" key="3">
    <source>
        <dbReference type="Proteomes" id="UP000051955"/>
    </source>
</evidence>
<dbReference type="PATRIC" id="fig|1423715.3.peg.1838"/>
<dbReference type="STRING" id="1423715.FD25_GL001792"/>
<protein>
    <submittedName>
        <fullName evidence="2">Uncharacterized protein</fullName>
    </submittedName>
</protein>
<keyword evidence="1" id="KW-1133">Transmembrane helix</keyword>
<accession>A0A0R1LV53</accession>
<evidence type="ECO:0000313" key="2">
    <source>
        <dbReference type="EMBL" id="KRK96713.1"/>
    </source>
</evidence>
<keyword evidence="1" id="KW-0472">Membrane</keyword>
<dbReference type="EMBL" id="AZDV01000002">
    <property type="protein sequence ID" value="KRK96713.1"/>
    <property type="molecule type" value="Genomic_DNA"/>
</dbReference>
<gene>
    <name evidence="2" type="ORF">FD25_GL001792</name>
</gene>
<dbReference type="AlphaFoldDB" id="A0A0R1LV53"/>
<name>A0A0R1LV53_9LACO</name>
<sequence>MRRTPASPIIRRQTSLKSRLLRAIVLIALWGFIALVVITNLGFSLGWYNDTLVSLYLLFNLKAHANSAFLLLALVLLIVVPLYCAWRWLHLRKGVRA</sequence>
<dbReference type="OrthoDB" id="2298056at2"/>
<feature type="transmembrane region" description="Helical" evidence="1">
    <location>
        <begin position="20"/>
        <end position="48"/>
    </location>
</feature>
<keyword evidence="1" id="KW-0812">Transmembrane</keyword>
<keyword evidence="3" id="KW-1185">Reference proteome</keyword>
<evidence type="ECO:0000256" key="1">
    <source>
        <dbReference type="SAM" id="Phobius"/>
    </source>
</evidence>
<dbReference type="RefSeq" id="WP_057800671.1">
    <property type="nucleotide sequence ID" value="NZ_AZDV01000002.1"/>
</dbReference>
<feature type="transmembrane region" description="Helical" evidence="1">
    <location>
        <begin position="68"/>
        <end position="89"/>
    </location>
</feature>
<dbReference type="Proteomes" id="UP000051955">
    <property type="component" value="Unassembled WGS sequence"/>
</dbReference>
<proteinExistence type="predicted"/>
<comment type="caution">
    <text evidence="2">The sequence shown here is derived from an EMBL/GenBank/DDBJ whole genome shotgun (WGS) entry which is preliminary data.</text>
</comment>